<protein>
    <submittedName>
        <fullName evidence="1">Uncharacterized protein</fullName>
    </submittedName>
</protein>
<sequence length="100" mass="10948">MARATPYSLSNTLMICPVVRMKMDRGFRVNSLILSSMLGCRTKSFLSLLSGRFPLHKNFAIHVVPSIGSTAVGIASHCISLVDLNPIRPSLYLSPLMNTL</sequence>
<dbReference type="EMBL" id="HBUF01102103">
    <property type="protein sequence ID" value="CAG6638298.1"/>
    <property type="molecule type" value="Transcribed_RNA"/>
</dbReference>
<dbReference type="EMBL" id="HBUF01537091">
    <property type="protein sequence ID" value="CAG6753667.1"/>
    <property type="molecule type" value="Transcribed_RNA"/>
</dbReference>
<dbReference type="EMBL" id="HBUF01537092">
    <property type="protein sequence ID" value="CAG6753668.1"/>
    <property type="molecule type" value="Transcribed_RNA"/>
</dbReference>
<dbReference type="EMBL" id="HBUF01102104">
    <property type="protein sequence ID" value="CAG6638299.1"/>
    <property type="molecule type" value="Transcribed_RNA"/>
</dbReference>
<accession>A0A8D8VYI3</accession>
<dbReference type="EMBL" id="HBUF01102107">
    <property type="protein sequence ID" value="CAG6638302.1"/>
    <property type="molecule type" value="Transcribed_RNA"/>
</dbReference>
<dbReference type="EMBL" id="HBUF01537090">
    <property type="protein sequence ID" value="CAG6753666.1"/>
    <property type="molecule type" value="Transcribed_RNA"/>
</dbReference>
<dbReference type="EMBL" id="HBUF01375550">
    <property type="protein sequence ID" value="CAG6728144.1"/>
    <property type="molecule type" value="Transcribed_RNA"/>
</dbReference>
<dbReference type="AlphaFoldDB" id="A0A8D8VYI3"/>
<dbReference type="EMBL" id="HBUF01102105">
    <property type="protein sequence ID" value="CAG6638300.1"/>
    <property type="molecule type" value="Transcribed_RNA"/>
</dbReference>
<evidence type="ECO:0000313" key="1">
    <source>
        <dbReference type="EMBL" id="CAG6638300.1"/>
    </source>
</evidence>
<dbReference type="EMBL" id="HBUF01102106">
    <property type="protein sequence ID" value="CAG6638301.1"/>
    <property type="molecule type" value="Transcribed_RNA"/>
</dbReference>
<dbReference type="EMBL" id="HBUF01375549">
    <property type="protein sequence ID" value="CAG6728143.1"/>
    <property type="molecule type" value="Transcribed_RNA"/>
</dbReference>
<proteinExistence type="predicted"/>
<name>A0A8D8VYI3_9HEMI</name>
<reference evidence="1" key="1">
    <citation type="submission" date="2021-05" db="EMBL/GenBank/DDBJ databases">
        <authorList>
            <person name="Alioto T."/>
            <person name="Alioto T."/>
            <person name="Gomez Garrido J."/>
        </authorList>
    </citation>
    <scope>NUCLEOTIDE SEQUENCE</scope>
</reference>
<dbReference type="EMBL" id="HBUF01102109">
    <property type="protein sequence ID" value="CAG6638304.1"/>
    <property type="molecule type" value="Transcribed_RNA"/>
</dbReference>
<dbReference type="EMBL" id="HBUF01375547">
    <property type="protein sequence ID" value="CAG6728141.1"/>
    <property type="molecule type" value="Transcribed_RNA"/>
</dbReference>
<organism evidence="1">
    <name type="scientific">Cacopsylla melanoneura</name>
    <dbReference type="NCBI Taxonomy" id="428564"/>
    <lineage>
        <taxon>Eukaryota</taxon>
        <taxon>Metazoa</taxon>
        <taxon>Ecdysozoa</taxon>
        <taxon>Arthropoda</taxon>
        <taxon>Hexapoda</taxon>
        <taxon>Insecta</taxon>
        <taxon>Pterygota</taxon>
        <taxon>Neoptera</taxon>
        <taxon>Paraneoptera</taxon>
        <taxon>Hemiptera</taxon>
        <taxon>Sternorrhyncha</taxon>
        <taxon>Psylloidea</taxon>
        <taxon>Psyllidae</taxon>
        <taxon>Psyllinae</taxon>
        <taxon>Cacopsylla</taxon>
    </lineage>
</organism>
<dbReference type="EMBL" id="HBUF01375548">
    <property type="protein sequence ID" value="CAG6728142.1"/>
    <property type="molecule type" value="Transcribed_RNA"/>
</dbReference>
<dbReference type="EMBL" id="HBUF01102108">
    <property type="protein sequence ID" value="CAG6638303.1"/>
    <property type="molecule type" value="Transcribed_RNA"/>
</dbReference>